<comment type="subcellular location">
    <subcellularLocation>
        <location evidence="1">Host cytoplasm</location>
    </subcellularLocation>
</comment>
<evidence type="ECO:0000313" key="18">
    <source>
        <dbReference type="EMBL" id="KFM78857.1"/>
    </source>
</evidence>
<dbReference type="GO" id="GO:0005737">
    <property type="term" value="C:cytoplasm"/>
    <property type="evidence" value="ECO:0007669"/>
    <property type="project" value="TreeGrafter"/>
</dbReference>
<keyword evidence="7 15" id="KW-0547">Nucleotide-binding</keyword>
<dbReference type="GO" id="GO:0005524">
    <property type="term" value="F:ATP binding"/>
    <property type="evidence" value="ECO:0007669"/>
    <property type="project" value="UniProtKB-UniRule"/>
</dbReference>
<dbReference type="CDD" id="cd14005">
    <property type="entry name" value="STKc_PIM"/>
    <property type="match status" value="1"/>
</dbReference>
<evidence type="ECO:0000256" key="8">
    <source>
        <dbReference type="ARBA" id="ARBA00022777"/>
    </source>
</evidence>
<evidence type="ECO:0000256" key="7">
    <source>
        <dbReference type="ARBA" id="ARBA00022741"/>
    </source>
</evidence>
<organism evidence="18 19">
    <name type="scientific">Stegodyphus mimosarum</name>
    <name type="common">African social velvet spider</name>
    <dbReference type="NCBI Taxonomy" id="407821"/>
    <lineage>
        <taxon>Eukaryota</taxon>
        <taxon>Metazoa</taxon>
        <taxon>Ecdysozoa</taxon>
        <taxon>Arthropoda</taxon>
        <taxon>Chelicerata</taxon>
        <taxon>Arachnida</taxon>
        <taxon>Araneae</taxon>
        <taxon>Araneomorphae</taxon>
        <taxon>Entelegynae</taxon>
        <taxon>Eresoidea</taxon>
        <taxon>Eresidae</taxon>
        <taxon>Stegodyphus</taxon>
    </lineage>
</organism>
<evidence type="ECO:0000256" key="6">
    <source>
        <dbReference type="ARBA" id="ARBA00022679"/>
    </source>
</evidence>
<evidence type="ECO:0000256" key="9">
    <source>
        <dbReference type="ARBA" id="ARBA00022840"/>
    </source>
</evidence>
<dbReference type="InterPro" id="IPR008271">
    <property type="entry name" value="Ser/Thr_kinase_AS"/>
</dbReference>
<evidence type="ECO:0000256" key="15">
    <source>
        <dbReference type="PROSITE-ProRule" id="PRU10141"/>
    </source>
</evidence>
<keyword evidence="5" id="KW-0597">Phosphoprotein</keyword>
<keyword evidence="4 16" id="KW-0723">Serine/threonine-protein kinase</keyword>
<evidence type="ECO:0000256" key="3">
    <source>
        <dbReference type="ARBA" id="ARBA00016885"/>
    </source>
</evidence>
<feature type="binding site" evidence="14">
    <location>
        <position position="120"/>
    </location>
    <ligand>
        <name>ATP</name>
        <dbReference type="ChEBI" id="CHEBI:30616"/>
    </ligand>
</feature>
<dbReference type="InterPro" id="IPR000719">
    <property type="entry name" value="Prot_kinase_dom"/>
</dbReference>
<sequence>MLSRKIPAFNMFSNTNVGPNPVRDRDSFEKCYRVGAVLGKGGFGTVYAGTRIRDNVPVAIKHVAKEKVTEWGQLNGCRIPLEICLLKQVSHVKGVVKLWDYYERPDSFIIVMERPESVKDLFDYITEKGFLEEKLSRVFFHQVVESVIDCHKSGVIHRDIKDENILVDLKNLTLRLIDFGSGAFLKDTMYTDFDGTRVYSPPEWIHSHRYNGRAATVWSLGILLYDMVCGDIPFEQDEQILRADVRFKKFLSNECKDLIRKCLSVRAADRPTLEEILRHPWMTMPLENLPSPSIPVRHSARNIEDCLELNSSASSQESI</sequence>
<name>A0A087UNB8_STEMI</name>
<evidence type="ECO:0000256" key="11">
    <source>
        <dbReference type="ARBA" id="ARBA00047899"/>
    </source>
</evidence>
<dbReference type="OrthoDB" id="193931at2759"/>
<keyword evidence="6" id="KW-0808">Transferase</keyword>
<dbReference type="InterPro" id="IPR017441">
    <property type="entry name" value="Protein_kinase_ATP_BS"/>
</dbReference>
<keyword evidence="8 18" id="KW-0418">Kinase</keyword>
<keyword evidence="19" id="KW-1185">Reference proteome</keyword>
<evidence type="ECO:0000313" key="19">
    <source>
        <dbReference type="Proteomes" id="UP000054359"/>
    </source>
</evidence>
<dbReference type="FunFam" id="3.30.200.20:FF:000547">
    <property type="entry name" value="Serine/threonine-protein kinase prk-2"/>
    <property type="match status" value="1"/>
</dbReference>
<feature type="active site" description="Proton acceptor" evidence="13">
    <location>
        <position position="159"/>
    </location>
</feature>
<comment type="catalytic activity">
    <reaction evidence="12">
        <text>L-seryl-[protein] + ATP = O-phospho-L-seryl-[protein] + ADP + H(+)</text>
        <dbReference type="Rhea" id="RHEA:17989"/>
        <dbReference type="Rhea" id="RHEA-COMP:9863"/>
        <dbReference type="Rhea" id="RHEA-COMP:11604"/>
        <dbReference type="ChEBI" id="CHEBI:15378"/>
        <dbReference type="ChEBI" id="CHEBI:29999"/>
        <dbReference type="ChEBI" id="CHEBI:30616"/>
        <dbReference type="ChEBI" id="CHEBI:83421"/>
        <dbReference type="ChEBI" id="CHEBI:456216"/>
        <dbReference type="EC" id="2.7.11.1"/>
    </reaction>
</comment>
<evidence type="ECO:0000256" key="12">
    <source>
        <dbReference type="ARBA" id="ARBA00048679"/>
    </source>
</evidence>
<keyword evidence="10" id="KW-1035">Host cytoplasm</keyword>
<evidence type="ECO:0000256" key="10">
    <source>
        <dbReference type="ARBA" id="ARBA00023200"/>
    </source>
</evidence>
<dbReference type="PROSITE" id="PS00107">
    <property type="entry name" value="PROTEIN_KINASE_ATP"/>
    <property type="match status" value="1"/>
</dbReference>
<dbReference type="SUPFAM" id="SSF56112">
    <property type="entry name" value="Protein kinase-like (PK-like)"/>
    <property type="match status" value="1"/>
</dbReference>
<gene>
    <name evidence="18" type="ORF">X975_04788</name>
</gene>
<dbReference type="GO" id="GO:0030430">
    <property type="term" value="C:host cell cytoplasm"/>
    <property type="evidence" value="ECO:0007669"/>
    <property type="project" value="UniProtKB-SubCell"/>
</dbReference>
<evidence type="ECO:0000256" key="14">
    <source>
        <dbReference type="PIRSR" id="PIRSR037993-2"/>
    </source>
</evidence>
<reference evidence="18 19" key="1">
    <citation type="submission" date="2013-11" db="EMBL/GenBank/DDBJ databases">
        <title>Genome sequencing of Stegodyphus mimosarum.</title>
        <authorList>
            <person name="Bechsgaard J."/>
        </authorList>
    </citation>
    <scope>NUCLEOTIDE SEQUENCE [LARGE SCALE GENOMIC DNA]</scope>
</reference>
<dbReference type="Proteomes" id="UP000054359">
    <property type="component" value="Unassembled WGS sequence"/>
</dbReference>
<dbReference type="GO" id="GO:0043066">
    <property type="term" value="P:negative regulation of apoptotic process"/>
    <property type="evidence" value="ECO:0007669"/>
    <property type="project" value="InterPro"/>
</dbReference>
<comment type="similarity">
    <text evidence="16">Belongs to the protein kinase superfamily.</text>
</comment>
<evidence type="ECO:0000256" key="5">
    <source>
        <dbReference type="ARBA" id="ARBA00022553"/>
    </source>
</evidence>
<dbReference type="OMA" id="WGTINGT"/>
<dbReference type="GO" id="GO:0004674">
    <property type="term" value="F:protein serine/threonine kinase activity"/>
    <property type="evidence" value="ECO:0007669"/>
    <property type="project" value="UniProtKB-KW"/>
</dbReference>
<dbReference type="EC" id="2.7.11.1" evidence="2"/>
<feature type="non-terminal residue" evidence="18">
    <location>
        <position position="319"/>
    </location>
</feature>
<evidence type="ECO:0000256" key="13">
    <source>
        <dbReference type="PIRSR" id="PIRSR037993-1"/>
    </source>
</evidence>
<dbReference type="InterPro" id="IPR051138">
    <property type="entry name" value="PIM_Ser/Thr_kinase"/>
</dbReference>
<protein>
    <recommendedName>
        <fullName evidence="3">Serine/threonine-protein kinase 1</fullName>
        <ecNumber evidence="2">2.7.11.1</ecNumber>
    </recommendedName>
</protein>
<comment type="catalytic activity">
    <reaction evidence="11">
        <text>L-threonyl-[protein] + ATP = O-phospho-L-threonyl-[protein] + ADP + H(+)</text>
        <dbReference type="Rhea" id="RHEA:46608"/>
        <dbReference type="Rhea" id="RHEA-COMP:11060"/>
        <dbReference type="Rhea" id="RHEA-COMP:11605"/>
        <dbReference type="ChEBI" id="CHEBI:15378"/>
        <dbReference type="ChEBI" id="CHEBI:30013"/>
        <dbReference type="ChEBI" id="CHEBI:30616"/>
        <dbReference type="ChEBI" id="CHEBI:61977"/>
        <dbReference type="ChEBI" id="CHEBI:456216"/>
        <dbReference type="EC" id="2.7.11.1"/>
    </reaction>
</comment>
<dbReference type="PROSITE" id="PS50011">
    <property type="entry name" value="PROTEIN_KINASE_DOM"/>
    <property type="match status" value="1"/>
</dbReference>
<dbReference type="FunFam" id="1.10.510.10:FF:000413">
    <property type="entry name" value="Serine/threonine-protein kinase"/>
    <property type="match status" value="1"/>
</dbReference>
<dbReference type="SMART" id="SM00220">
    <property type="entry name" value="S_TKc"/>
    <property type="match status" value="1"/>
</dbReference>
<dbReference type="STRING" id="407821.A0A087UNB8"/>
<dbReference type="PROSITE" id="PS00108">
    <property type="entry name" value="PROTEIN_KINASE_ST"/>
    <property type="match status" value="1"/>
</dbReference>
<dbReference type="Gene3D" id="1.10.510.10">
    <property type="entry name" value="Transferase(Phosphotransferase) domain 1"/>
    <property type="match status" value="1"/>
</dbReference>
<dbReference type="PIRSF" id="PIRSF037993">
    <property type="entry name" value="STPK_Pim-1"/>
    <property type="match status" value="1"/>
</dbReference>
<proteinExistence type="inferred from homology"/>
<keyword evidence="9 14" id="KW-0067">ATP-binding</keyword>
<dbReference type="AlphaFoldDB" id="A0A087UNB8"/>
<dbReference type="PANTHER" id="PTHR22984">
    <property type="entry name" value="SERINE/THREONINE-PROTEIN KINASE PIM"/>
    <property type="match status" value="1"/>
</dbReference>
<feature type="domain" description="Protein kinase" evidence="17">
    <location>
        <begin position="32"/>
        <end position="282"/>
    </location>
</feature>
<evidence type="ECO:0000256" key="1">
    <source>
        <dbReference type="ARBA" id="ARBA00004192"/>
    </source>
</evidence>
<evidence type="ECO:0000259" key="17">
    <source>
        <dbReference type="PROSITE" id="PS50011"/>
    </source>
</evidence>
<dbReference type="PANTHER" id="PTHR22984:SF25">
    <property type="entry name" value="PROTEIN KINASE DOMAIN-CONTAINING PROTEIN"/>
    <property type="match status" value="1"/>
</dbReference>
<accession>A0A087UNB8</accession>
<evidence type="ECO:0000256" key="4">
    <source>
        <dbReference type="ARBA" id="ARBA00022527"/>
    </source>
</evidence>
<evidence type="ECO:0000256" key="2">
    <source>
        <dbReference type="ARBA" id="ARBA00012513"/>
    </source>
</evidence>
<feature type="binding site" evidence="14 15">
    <location>
        <position position="61"/>
    </location>
    <ligand>
        <name>ATP</name>
        <dbReference type="ChEBI" id="CHEBI:30616"/>
    </ligand>
</feature>
<feature type="binding site" evidence="14">
    <location>
        <begin position="38"/>
        <end position="46"/>
    </location>
    <ligand>
        <name>ATP</name>
        <dbReference type="ChEBI" id="CHEBI:30616"/>
    </ligand>
</feature>
<dbReference type="Pfam" id="PF00069">
    <property type="entry name" value="Pkinase"/>
    <property type="match status" value="1"/>
</dbReference>
<evidence type="ECO:0000256" key="16">
    <source>
        <dbReference type="RuleBase" id="RU000304"/>
    </source>
</evidence>
<dbReference type="Gene3D" id="3.30.200.20">
    <property type="entry name" value="Phosphorylase Kinase, domain 1"/>
    <property type="match status" value="1"/>
</dbReference>
<dbReference type="EMBL" id="KK120696">
    <property type="protein sequence ID" value="KFM78857.1"/>
    <property type="molecule type" value="Genomic_DNA"/>
</dbReference>
<dbReference type="InterPro" id="IPR017348">
    <property type="entry name" value="PIM1/2/3"/>
</dbReference>
<dbReference type="InterPro" id="IPR011009">
    <property type="entry name" value="Kinase-like_dom_sf"/>
</dbReference>
<feature type="binding site" evidence="14">
    <location>
        <position position="113"/>
    </location>
    <ligand>
        <name>ATP</name>
        <dbReference type="ChEBI" id="CHEBI:30616"/>
    </ligand>
</feature>